<evidence type="ECO:0000256" key="1">
    <source>
        <dbReference type="ARBA" id="ARBA00023067"/>
    </source>
</evidence>
<dbReference type="PANTHER" id="PTHR33175">
    <property type="entry name" value="DNA-BINDING PROTEIN HU"/>
    <property type="match status" value="1"/>
</dbReference>
<comment type="caution">
    <text evidence="4">The sequence shown here is derived from an EMBL/GenBank/DDBJ whole genome shotgun (WGS) entry which is preliminary data.</text>
</comment>
<dbReference type="GO" id="GO:0030527">
    <property type="term" value="F:structural constituent of chromatin"/>
    <property type="evidence" value="ECO:0007669"/>
    <property type="project" value="InterPro"/>
</dbReference>
<dbReference type="SMART" id="SM00411">
    <property type="entry name" value="BHL"/>
    <property type="match status" value="1"/>
</dbReference>
<reference evidence="4 5" key="1">
    <citation type="journal article" date="2019" name="Nat. Microbiol.">
        <title>Mediterranean grassland soil C-N compound turnover is dependent on rainfall and depth, and is mediated by genomically divergent microorganisms.</title>
        <authorList>
            <person name="Diamond S."/>
            <person name="Andeer P.F."/>
            <person name="Li Z."/>
            <person name="Crits-Christoph A."/>
            <person name="Burstein D."/>
            <person name="Anantharaman K."/>
            <person name="Lane K.R."/>
            <person name="Thomas B.C."/>
            <person name="Pan C."/>
            <person name="Northen T.R."/>
            <person name="Banfield J.F."/>
        </authorList>
    </citation>
    <scope>NUCLEOTIDE SEQUENCE [LARGE SCALE GENOMIC DNA]</scope>
    <source>
        <strain evidence="4">WS_10</strain>
    </source>
</reference>
<keyword evidence="2" id="KW-0238">DNA-binding</keyword>
<dbReference type="PROSITE" id="PS00045">
    <property type="entry name" value="HISTONE_LIKE"/>
    <property type="match status" value="1"/>
</dbReference>
<dbReference type="GO" id="GO:0005829">
    <property type="term" value="C:cytosol"/>
    <property type="evidence" value="ECO:0007669"/>
    <property type="project" value="TreeGrafter"/>
</dbReference>
<feature type="non-terminal residue" evidence="4">
    <location>
        <position position="1"/>
    </location>
</feature>
<protein>
    <submittedName>
        <fullName evidence="4">Integration host factor subunit beta</fullName>
    </submittedName>
</protein>
<dbReference type="GO" id="GO:0003677">
    <property type="term" value="F:DNA binding"/>
    <property type="evidence" value="ECO:0007669"/>
    <property type="project" value="UniProtKB-KW"/>
</dbReference>
<dbReference type="InterPro" id="IPR000119">
    <property type="entry name" value="Hist_DNA-bd"/>
</dbReference>
<dbReference type="Gene3D" id="4.10.520.10">
    <property type="entry name" value="IHF-like DNA-binding proteins"/>
    <property type="match status" value="1"/>
</dbReference>
<dbReference type="EMBL" id="VBPA01000193">
    <property type="protein sequence ID" value="TMQ70576.1"/>
    <property type="molecule type" value="Genomic_DNA"/>
</dbReference>
<comment type="similarity">
    <text evidence="3">Belongs to the bacterial histone-like protein family.</text>
</comment>
<dbReference type="CDD" id="cd13836">
    <property type="entry name" value="IHF_B"/>
    <property type="match status" value="1"/>
</dbReference>
<accession>A0A538U3U6</accession>
<dbReference type="InterPro" id="IPR010992">
    <property type="entry name" value="IHF-like_DNA-bd_dom_sf"/>
</dbReference>
<dbReference type="Proteomes" id="UP000319836">
    <property type="component" value="Unassembled WGS sequence"/>
</dbReference>
<dbReference type="Pfam" id="PF00216">
    <property type="entry name" value="Bac_DNA_binding"/>
    <property type="match status" value="1"/>
</dbReference>
<evidence type="ECO:0000313" key="4">
    <source>
        <dbReference type="EMBL" id="TMQ70576.1"/>
    </source>
</evidence>
<dbReference type="PRINTS" id="PR01727">
    <property type="entry name" value="DNABINDINGHU"/>
</dbReference>
<dbReference type="PANTHER" id="PTHR33175:SF3">
    <property type="entry name" value="DNA-BINDING PROTEIN HU-BETA"/>
    <property type="match status" value="1"/>
</dbReference>
<dbReference type="AlphaFoldDB" id="A0A538U3U6"/>
<evidence type="ECO:0000256" key="2">
    <source>
        <dbReference type="ARBA" id="ARBA00023125"/>
    </source>
</evidence>
<proteinExistence type="inferred from homology"/>
<gene>
    <name evidence="4" type="ORF">E6K80_08075</name>
</gene>
<dbReference type="GO" id="GO:0030261">
    <property type="term" value="P:chromosome condensation"/>
    <property type="evidence" value="ECO:0007669"/>
    <property type="project" value="UniProtKB-KW"/>
</dbReference>
<dbReference type="SUPFAM" id="SSF47729">
    <property type="entry name" value="IHF-like DNA-binding proteins"/>
    <property type="match status" value="1"/>
</dbReference>
<keyword evidence="1" id="KW-0226">DNA condensation</keyword>
<organism evidence="4 5">
    <name type="scientific">Eiseniibacteriota bacterium</name>
    <dbReference type="NCBI Taxonomy" id="2212470"/>
    <lineage>
        <taxon>Bacteria</taxon>
        <taxon>Candidatus Eiseniibacteriota</taxon>
    </lineage>
</organism>
<sequence>LDLSPWRAHKSRQEVEMTKADIVDQIAERTGLTKKDVAETVDSFLNAVARALSNGHHIEIRGFGTFRVKDRKSRIARNPRTGEAVPVPPRKVPVFKVSKELKDMVSQG</sequence>
<name>A0A538U3U6_UNCEI</name>
<evidence type="ECO:0000256" key="3">
    <source>
        <dbReference type="RuleBase" id="RU003939"/>
    </source>
</evidence>
<dbReference type="InterPro" id="IPR020816">
    <property type="entry name" value="Histone-like_DNA-bd_CS"/>
</dbReference>
<evidence type="ECO:0000313" key="5">
    <source>
        <dbReference type="Proteomes" id="UP000319836"/>
    </source>
</evidence>